<protein>
    <submittedName>
        <fullName evidence="1">Uncharacterized protein</fullName>
    </submittedName>
</protein>
<name>A0A0F9SQ68_9ZZZZ</name>
<comment type="caution">
    <text evidence="1">The sequence shown here is derived from an EMBL/GenBank/DDBJ whole genome shotgun (WGS) entry which is preliminary data.</text>
</comment>
<dbReference type="EMBL" id="LAZR01001782">
    <property type="protein sequence ID" value="KKN39106.1"/>
    <property type="molecule type" value="Genomic_DNA"/>
</dbReference>
<gene>
    <name evidence="1" type="ORF">LCGC14_0746680</name>
</gene>
<sequence length="190" mass="22389">MKKVPYDHFGLLIFGQGIWKENFTQKISKDTKINFFHLSGYSKDSLFCTCPVCNAMVKLFDPMNPDCYVDLCELCKPIFKKFEKIKGKNEGIIFLSHNIIRDFKLLQNLTGGLLSKNQIKKIYILEIEYNKILKPIPVIIDSLGHKRLSKSEFQSFWKIVYTNMMLYMKFLKTIIIEYSTRKYKLNEICL</sequence>
<proteinExistence type="predicted"/>
<organism evidence="1">
    <name type="scientific">marine sediment metagenome</name>
    <dbReference type="NCBI Taxonomy" id="412755"/>
    <lineage>
        <taxon>unclassified sequences</taxon>
        <taxon>metagenomes</taxon>
        <taxon>ecological metagenomes</taxon>
    </lineage>
</organism>
<evidence type="ECO:0000313" key="1">
    <source>
        <dbReference type="EMBL" id="KKN39106.1"/>
    </source>
</evidence>
<dbReference type="AlphaFoldDB" id="A0A0F9SQ68"/>
<reference evidence="1" key="1">
    <citation type="journal article" date="2015" name="Nature">
        <title>Complex archaea that bridge the gap between prokaryotes and eukaryotes.</title>
        <authorList>
            <person name="Spang A."/>
            <person name="Saw J.H."/>
            <person name="Jorgensen S.L."/>
            <person name="Zaremba-Niedzwiedzka K."/>
            <person name="Martijn J."/>
            <person name="Lind A.E."/>
            <person name="van Eijk R."/>
            <person name="Schleper C."/>
            <person name="Guy L."/>
            <person name="Ettema T.J."/>
        </authorList>
    </citation>
    <scope>NUCLEOTIDE SEQUENCE</scope>
</reference>
<accession>A0A0F9SQ68</accession>